<dbReference type="RefSeq" id="WP_370565111.1">
    <property type="nucleotide sequence ID" value="NZ_JBFWIB010000013.1"/>
</dbReference>
<comment type="caution">
    <text evidence="1">The sequence shown here is derived from an EMBL/GenBank/DDBJ whole genome shotgun (WGS) entry which is preliminary data.</text>
</comment>
<protein>
    <submittedName>
        <fullName evidence="1">Hydrolase</fullName>
    </submittedName>
</protein>
<dbReference type="Gene3D" id="3.40.50.1000">
    <property type="entry name" value="HAD superfamily/HAD-like"/>
    <property type="match status" value="1"/>
</dbReference>
<accession>A0ABV4HS12</accession>
<dbReference type="InterPro" id="IPR036412">
    <property type="entry name" value="HAD-like_sf"/>
</dbReference>
<dbReference type="InterPro" id="IPR023214">
    <property type="entry name" value="HAD_sf"/>
</dbReference>
<evidence type="ECO:0000313" key="2">
    <source>
        <dbReference type="Proteomes" id="UP001566331"/>
    </source>
</evidence>
<keyword evidence="2" id="KW-1185">Reference proteome</keyword>
<keyword evidence="1" id="KW-0378">Hydrolase</keyword>
<dbReference type="GO" id="GO:0016787">
    <property type="term" value="F:hydrolase activity"/>
    <property type="evidence" value="ECO:0007669"/>
    <property type="project" value="UniProtKB-KW"/>
</dbReference>
<dbReference type="EMBL" id="JBFWIC010000016">
    <property type="protein sequence ID" value="MEZ0475373.1"/>
    <property type="molecule type" value="Genomic_DNA"/>
</dbReference>
<proteinExistence type="predicted"/>
<organism evidence="1 2">
    <name type="scientific">Luteimonas salinilitoris</name>
    <dbReference type="NCBI Taxonomy" id="3237697"/>
    <lineage>
        <taxon>Bacteria</taxon>
        <taxon>Pseudomonadati</taxon>
        <taxon>Pseudomonadota</taxon>
        <taxon>Gammaproteobacteria</taxon>
        <taxon>Lysobacterales</taxon>
        <taxon>Lysobacteraceae</taxon>
        <taxon>Luteimonas</taxon>
    </lineage>
</organism>
<evidence type="ECO:0000313" key="1">
    <source>
        <dbReference type="EMBL" id="MEZ0475373.1"/>
    </source>
</evidence>
<reference evidence="1 2" key="1">
    <citation type="submission" date="2024-07" db="EMBL/GenBank/DDBJ databases">
        <title>Luteimonas salilacus sp. nov., isolated from the shore soil of Salt Lake in Tibet of China.</title>
        <authorList>
            <person name="Zhang X."/>
            <person name="Li A."/>
        </authorList>
    </citation>
    <scope>NUCLEOTIDE SEQUENCE [LARGE SCALE GENOMIC DNA]</scope>
    <source>
        <strain evidence="1 2">B3-2-R+30</strain>
    </source>
</reference>
<dbReference type="Proteomes" id="UP001566331">
    <property type="component" value="Unassembled WGS sequence"/>
</dbReference>
<name>A0ABV4HS12_9GAMM</name>
<dbReference type="SUPFAM" id="SSF56784">
    <property type="entry name" value="HAD-like"/>
    <property type="match status" value="1"/>
</dbReference>
<gene>
    <name evidence="1" type="ORF">AB6713_12215</name>
</gene>
<sequence length="164" mass="17219">MSATPLPALVLFDFDDVLARYAHEERIAHLARSCGVGERLVAEVLFDSGLESDYDGGGIDTATYLGRLGDGLGAPVDEAMWIAARVAGSRVDPAVLAWVRAVATQARIGVLTNNGVLLAEVARVLLPPLFPGLGPVSAYGACRAGPAGVRGKEERGRVCRYATE</sequence>